<dbReference type="Gene3D" id="2.30.30.60">
    <property type="match status" value="1"/>
</dbReference>
<evidence type="ECO:0000256" key="3">
    <source>
        <dbReference type="ARBA" id="ARBA00022475"/>
    </source>
</evidence>
<dbReference type="OrthoDB" id="9793781at2"/>
<keyword evidence="3" id="KW-1003">Cell membrane</keyword>
<evidence type="ECO:0000256" key="4">
    <source>
        <dbReference type="ARBA" id="ARBA00022692"/>
    </source>
</evidence>
<feature type="region of interest" description="Disordered" evidence="7">
    <location>
        <begin position="34"/>
        <end position="57"/>
    </location>
</feature>
<keyword evidence="4 8" id="KW-0812">Transmembrane</keyword>
<organism evidence="11 12">
    <name type="scientific">Lujinxingia vulgaris</name>
    <dbReference type="NCBI Taxonomy" id="2600176"/>
    <lineage>
        <taxon>Bacteria</taxon>
        <taxon>Deltaproteobacteria</taxon>
        <taxon>Bradymonadales</taxon>
        <taxon>Lujinxingiaceae</taxon>
        <taxon>Lujinxingia</taxon>
    </lineage>
</organism>
<evidence type="ECO:0000256" key="8">
    <source>
        <dbReference type="SAM" id="Phobius"/>
    </source>
</evidence>
<dbReference type="InterPro" id="IPR045275">
    <property type="entry name" value="MscS_archaea/bacteria_type"/>
</dbReference>
<keyword evidence="6 8" id="KW-0472">Membrane</keyword>
<evidence type="ECO:0000313" key="12">
    <source>
        <dbReference type="Proteomes" id="UP000321046"/>
    </source>
</evidence>
<evidence type="ECO:0000256" key="6">
    <source>
        <dbReference type="ARBA" id="ARBA00023136"/>
    </source>
</evidence>
<dbReference type="InterPro" id="IPR010920">
    <property type="entry name" value="LSM_dom_sf"/>
</dbReference>
<feature type="transmembrane region" description="Helical" evidence="8">
    <location>
        <begin position="274"/>
        <end position="291"/>
    </location>
</feature>
<evidence type="ECO:0000256" key="2">
    <source>
        <dbReference type="ARBA" id="ARBA00008017"/>
    </source>
</evidence>
<dbReference type="InterPro" id="IPR011066">
    <property type="entry name" value="MscS_channel_C_sf"/>
</dbReference>
<feature type="region of interest" description="Disordered" evidence="7">
    <location>
        <begin position="514"/>
        <end position="543"/>
    </location>
</feature>
<accession>A0A5C6X729</accession>
<dbReference type="PANTHER" id="PTHR30221:SF1">
    <property type="entry name" value="SMALL-CONDUCTANCE MECHANOSENSITIVE CHANNEL"/>
    <property type="match status" value="1"/>
</dbReference>
<feature type="compositionally biased region" description="Low complexity" evidence="7">
    <location>
        <begin position="37"/>
        <end position="48"/>
    </location>
</feature>
<dbReference type="Gene3D" id="1.10.287.1260">
    <property type="match status" value="1"/>
</dbReference>
<keyword evidence="5 8" id="KW-1133">Transmembrane helix</keyword>
<dbReference type="RefSeq" id="WP_146974826.1">
    <property type="nucleotide sequence ID" value="NZ_VOSL01000053.1"/>
</dbReference>
<name>A0A5C6X729_9DELT</name>
<dbReference type="GO" id="GO:0008381">
    <property type="term" value="F:mechanosensitive monoatomic ion channel activity"/>
    <property type="evidence" value="ECO:0007669"/>
    <property type="project" value="InterPro"/>
</dbReference>
<dbReference type="Gene3D" id="3.30.1340.30">
    <property type="match status" value="2"/>
</dbReference>
<evidence type="ECO:0000256" key="5">
    <source>
        <dbReference type="ARBA" id="ARBA00022989"/>
    </source>
</evidence>
<dbReference type="EMBL" id="VOSL01000053">
    <property type="protein sequence ID" value="TXD34875.1"/>
    <property type="molecule type" value="Genomic_DNA"/>
</dbReference>
<dbReference type="Pfam" id="PF04972">
    <property type="entry name" value="BON"/>
    <property type="match status" value="2"/>
</dbReference>
<comment type="subcellular location">
    <subcellularLocation>
        <location evidence="1">Cell membrane</location>
        <topology evidence="1">Multi-pass membrane protein</topology>
    </subcellularLocation>
</comment>
<evidence type="ECO:0000313" key="11">
    <source>
        <dbReference type="EMBL" id="TXD34875.1"/>
    </source>
</evidence>
<reference evidence="11 12" key="1">
    <citation type="submission" date="2019-08" db="EMBL/GenBank/DDBJ databases">
        <title>Bradymonadales sp. TMQ2.</title>
        <authorList>
            <person name="Liang Q."/>
        </authorList>
    </citation>
    <scope>NUCLEOTIDE SEQUENCE [LARGE SCALE GENOMIC DNA]</scope>
    <source>
        <strain evidence="11 12">TMQ2</strain>
    </source>
</reference>
<comment type="caution">
    <text evidence="11">The sequence shown here is derived from an EMBL/GenBank/DDBJ whole genome shotgun (WGS) entry which is preliminary data.</text>
</comment>
<dbReference type="Pfam" id="PF21082">
    <property type="entry name" value="MS_channel_3rd"/>
    <property type="match status" value="1"/>
</dbReference>
<evidence type="ECO:0000259" key="10">
    <source>
        <dbReference type="PROSITE" id="PS50914"/>
    </source>
</evidence>
<evidence type="ECO:0000256" key="9">
    <source>
        <dbReference type="SAM" id="SignalP"/>
    </source>
</evidence>
<dbReference type="InterPro" id="IPR006685">
    <property type="entry name" value="MscS_channel_2nd"/>
</dbReference>
<keyword evidence="9" id="KW-0732">Signal</keyword>
<proteinExistence type="inferred from homology"/>
<sequence length="543" mass="59452">MVLRFHAPIAFYLTLLLLPLVLFSPSSLSAQEDAGKAAPEAAETPAATRDLPEQDAGDEALQAQIRRTFQAIDALQNVVVDVRAGVVRLAGAVPTSLDKQLAGEVAARFEGVVYVQNDIEFEDFEETSPEPEAPELEGLSADDVTAERLDAIFAQIPPLQGIRAHVENGVVFLRGQALTNEASTRAEELAGAMPGVLYVDNQLAEALDVSDRLTPTWERIRDFMLDLGRRLPIILLALFILAVFWFLSKVLVLWEWPFERLTKNVLARGLIKQAVRVVVVIGGLLIALELLDATTIVGAVLGTAGVFGIALGFAFRDIAENYLASVLLSLRRPFEANDLVQIESFIGRIVRLTMRETILMTEDGNHVRISNATVFKSNITNFSRNPRRRFDFRVGIGTEEPLAGALSLAVSTLKGLEGVLEEPKPQGFVETLADSSVTLWITGWVDQSSFGFLKVKSEAIRQVKEAFDDAGISMPSPIFTLNMADAHPPAEHRVVSEAAPHGALVPTEDVLDIGTDDPIERQVDEERETSKEEDLLDTKKKNT</sequence>
<feature type="transmembrane region" description="Helical" evidence="8">
    <location>
        <begin position="297"/>
        <end position="315"/>
    </location>
</feature>
<feature type="chain" id="PRO_5022928093" evidence="9">
    <location>
        <begin position="31"/>
        <end position="543"/>
    </location>
</feature>
<dbReference type="PANTHER" id="PTHR30221">
    <property type="entry name" value="SMALL-CONDUCTANCE MECHANOSENSITIVE CHANNEL"/>
    <property type="match status" value="1"/>
</dbReference>
<dbReference type="InterPro" id="IPR049278">
    <property type="entry name" value="MS_channel_C"/>
</dbReference>
<dbReference type="SUPFAM" id="SSF50182">
    <property type="entry name" value="Sm-like ribonucleoproteins"/>
    <property type="match status" value="1"/>
</dbReference>
<comment type="similarity">
    <text evidence="2">Belongs to the MscS (TC 1.A.23) family.</text>
</comment>
<dbReference type="InterPro" id="IPR007055">
    <property type="entry name" value="BON_dom"/>
</dbReference>
<feature type="transmembrane region" description="Helical" evidence="8">
    <location>
        <begin position="231"/>
        <end position="254"/>
    </location>
</feature>
<feature type="domain" description="BON" evidence="10">
    <location>
        <begin position="141"/>
        <end position="207"/>
    </location>
</feature>
<evidence type="ECO:0000256" key="7">
    <source>
        <dbReference type="SAM" id="MobiDB-lite"/>
    </source>
</evidence>
<dbReference type="Pfam" id="PF00924">
    <property type="entry name" value="MS_channel_2nd"/>
    <property type="match status" value="1"/>
</dbReference>
<dbReference type="Gene3D" id="3.30.70.100">
    <property type="match status" value="1"/>
</dbReference>
<dbReference type="InterPro" id="IPR023408">
    <property type="entry name" value="MscS_beta-dom_sf"/>
</dbReference>
<dbReference type="SUPFAM" id="SSF82689">
    <property type="entry name" value="Mechanosensitive channel protein MscS (YggB), C-terminal domain"/>
    <property type="match status" value="1"/>
</dbReference>
<dbReference type="GO" id="GO:0005886">
    <property type="term" value="C:plasma membrane"/>
    <property type="evidence" value="ECO:0007669"/>
    <property type="project" value="UniProtKB-SubCell"/>
</dbReference>
<feature type="signal peptide" evidence="9">
    <location>
        <begin position="1"/>
        <end position="30"/>
    </location>
</feature>
<protein>
    <submittedName>
        <fullName evidence="11">Mechanosensitive ion channel</fullName>
    </submittedName>
</protein>
<feature type="domain" description="BON" evidence="10">
    <location>
        <begin position="57"/>
        <end position="123"/>
    </location>
</feature>
<dbReference type="Proteomes" id="UP000321046">
    <property type="component" value="Unassembled WGS sequence"/>
</dbReference>
<dbReference type="AlphaFoldDB" id="A0A5C6X729"/>
<evidence type="ECO:0000256" key="1">
    <source>
        <dbReference type="ARBA" id="ARBA00004651"/>
    </source>
</evidence>
<dbReference type="PROSITE" id="PS50914">
    <property type="entry name" value="BON"/>
    <property type="match status" value="2"/>
</dbReference>
<feature type="compositionally biased region" description="Basic and acidic residues" evidence="7">
    <location>
        <begin position="518"/>
        <end position="543"/>
    </location>
</feature>
<gene>
    <name evidence="11" type="ORF">FRC96_12505</name>
</gene>